<dbReference type="PANTHER" id="PTHR31809:SF0">
    <property type="entry name" value="BUD13 HOMOLOG"/>
    <property type="match status" value="1"/>
</dbReference>
<dbReference type="GO" id="GO:0005684">
    <property type="term" value="C:U2-type spliceosomal complex"/>
    <property type="evidence" value="ECO:0007669"/>
    <property type="project" value="TreeGrafter"/>
</dbReference>
<dbReference type="InterPro" id="IPR018609">
    <property type="entry name" value="Bud13"/>
</dbReference>
<sequence length="517" mass="60193">MAEISKAEYLKRYLSGPEENEKKKKRRKVVKPISKHTRSTIIDDDVDLKSLLPENLENTLDEDIGEDDPTIVAIIDERPDNIQQLETYRHSDGRWKTLGKDDDFDPSLLKSMKDEDILKNTKSFFKNKRESENNKQSISRQSDLHRKKRHDSDSDNSLPRKQRHDSDSDQSLPRNKRHDSDSDQSLPRRQMHDSDSDTSPARKPKTLMSKSGSEHRKRLDSDESPPRGRRNAGHLPTKKQRHDSGSDNSPPRRKRHDSGYDKSPPRRKRHDSGSDQSPPRRKRQESGPDSSPPRRKRKDSGSDQSPPRKKDKMSKTLSGKKAGLQSAKDMKMEAEKMKKKEDDAFKKISNDALGRNAVTVFRDRKTGKRRNMEEEAEKDAEQLEKERKMAEKYERWGKGMKQQEQQQRNVEEHLHEASKPMARFKDDDDLDKHLKEITRSDDPMLKFLKKKKSKDVKKKELPKYKGPPPPPNRFNMMPGYRWDGVDRSNGFEAKYFASISNKKAITEDAYKWSVEDM</sequence>
<accession>A0A6J8ELP9</accession>
<dbReference type="OrthoDB" id="6022at2759"/>
<dbReference type="GO" id="GO:0000398">
    <property type="term" value="P:mRNA splicing, via spliceosome"/>
    <property type="evidence" value="ECO:0007669"/>
    <property type="project" value="TreeGrafter"/>
</dbReference>
<feature type="compositionally biased region" description="Basic and acidic residues" evidence="3">
    <location>
        <begin position="328"/>
        <end position="341"/>
    </location>
</feature>
<evidence type="ECO:0000313" key="5">
    <source>
        <dbReference type="Proteomes" id="UP000507470"/>
    </source>
</evidence>
<proteinExistence type="inferred from homology"/>
<evidence type="ECO:0000256" key="1">
    <source>
        <dbReference type="ARBA" id="ARBA00011069"/>
    </source>
</evidence>
<dbReference type="GO" id="GO:0070274">
    <property type="term" value="C:RES complex"/>
    <property type="evidence" value="ECO:0007669"/>
    <property type="project" value="TreeGrafter"/>
</dbReference>
<feature type="region of interest" description="Disordered" evidence="3">
    <location>
        <begin position="445"/>
        <end position="480"/>
    </location>
</feature>
<dbReference type="AlphaFoldDB" id="A0A6J8ELP9"/>
<name>A0A6J8ELP9_MYTCO</name>
<evidence type="ECO:0000256" key="2">
    <source>
        <dbReference type="ARBA" id="ARBA00014454"/>
    </source>
</evidence>
<reference evidence="4 5" key="1">
    <citation type="submission" date="2020-06" db="EMBL/GenBank/DDBJ databases">
        <authorList>
            <person name="Li R."/>
            <person name="Bekaert M."/>
        </authorList>
    </citation>
    <scope>NUCLEOTIDE SEQUENCE [LARGE SCALE GENOMIC DNA]</scope>
    <source>
        <strain evidence="5">wild</strain>
    </source>
</reference>
<dbReference type="InterPro" id="IPR051112">
    <property type="entry name" value="CWC26_splicing_factor"/>
</dbReference>
<dbReference type="GO" id="GO:0003723">
    <property type="term" value="F:RNA binding"/>
    <property type="evidence" value="ECO:0007669"/>
    <property type="project" value="TreeGrafter"/>
</dbReference>
<keyword evidence="5" id="KW-1185">Reference proteome</keyword>
<gene>
    <name evidence="4" type="ORF">MCOR_53606</name>
</gene>
<dbReference type="EMBL" id="CACVKT020009355">
    <property type="protein sequence ID" value="CAC5421484.1"/>
    <property type="molecule type" value="Genomic_DNA"/>
</dbReference>
<protein>
    <recommendedName>
        <fullName evidence="2">BUD13 homolog</fullName>
    </recommendedName>
</protein>
<dbReference type="Pfam" id="PF09736">
    <property type="entry name" value="Bud13"/>
    <property type="match status" value="1"/>
</dbReference>
<feature type="compositionally biased region" description="Basic residues" evidence="3">
    <location>
        <begin position="447"/>
        <end position="456"/>
    </location>
</feature>
<feature type="region of interest" description="Disordered" evidence="3">
    <location>
        <begin position="364"/>
        <end position="428"/>
    </location>
</feature>
<feature type="compositionally biased region" description="Basic and acidic residues" evidence="3">
    <location>
        <begin position="212"/>
        <end position="226"/>
    </location>
</feature>
<dbReference type="Proteomes" id="UP000507470">
    <property type="component" value="Unassembled WGS sequence"/>
</dbReference>
<feature type="compositionally biased region" description="Basic and acidic residues" evidence="3">
    <location>
        <begin position="409"/>
        <end position="428"/>
    </location>
</feature>
<feature type="compositionally biased region" description="Basic residues" evidence="3">
    <location>
        <begin position="227"/>
        <end position="241"/>
    </location>
</feature>
<comment type="similarity">
    <text evidence="1">Belongs to the CWC26 family.</text>
</comment>
<evidence type="ECO:0000256" key="3">
    <source>
        <dbReference type="SAM" id="MobiDB-lite"/>
    </source>
</evidence>
<evidence type="ECO:0000313" key="4">
    <source>
        <dbReference type="EMBL" id="CAC5421484.1"/>
    </source>
</evidence>
<dbReference type="PANTHER" id="PTHR31809">
    <property type="entry name" value="BUD13 HOMOLOG"/>
    <property type="match status" value="1"/>
</dbReference>
<feature type="compositionally biased region" description="Basic and acidic residues" evidence="3">
    <location>
        <begin position="379"/>
        <end position="397"/>
    </location>
</feature>
<feature type="region of interest" description="Disordered" evidence="3">
    <location>
        <begin position="93"/>
        <end position="341"/>
    </location>
</feature>
<organism evidence="4 5">
    <name type="scientific">Mytilus coruscus</name>
    <name type="common">Sea mussel</name>
    <dbReference type="NCBI Taxonomy" id="42192"/>
    <lineage>
        <taxon>Eukaryota</taxon>
        <taxon>Metazoa</taxon>
        <taxon>Spiralia</taxon>
        <taxon>Lophotrochozoa</taxon>
        <taxon>Mollusca</taxon>
        <taxon>Bivalvia</taxon>
        <taxon>Autobranchia</taxon>
        <taxon>Pteriomorphia</taxon>
        <taxon>Mytilida</taxon>
        <taxon>Mytiloidea</taxon>
        <taxon>Mytilidae</taxon>
        <taxon>Mytilinae</taxon>
        <taxon>Mytilus</taxon>
    </lineage>
</organism>